<dbReference type="EMBL" id="CAEZTT010000181">
    <property type="protein sequence ID" value="CAB4585117.1"/>
    <property type="molecule type" value="Genomic_DNA"/>
</dbReference>
<feature type="compositionally biased region" description="Basic and acidic residues" evidence="8">
    <location>
        <begin position="476"/>
        <end position="488"/>
    </location>
</feature>
<dbReference type="NCBIfam" id="TIGR00552">
    <property type="entry name" value="nadE"/>
    <property type="match status" value="1"/>
</dbReference>
<dbReference type="PROSITE" id="PS50263">
    <property type="entry name" value="CN_HYDROLASE"/>
    <property type="match status" value="1"/>
</dbReference>
<dbReference type="Pfam" id="PF02540">
    <property type="entry name" value="NAD_synthase"/>
    <property type="match status" value="1"/>
</dbReference>
<dbReference type="PANTHER" id="PTHR23090">
    <property type="entry name" value="NH 3 /GLUTAMINE-DEPENDENT NAD + SYNTHETASE"/>
    <property type="match status" value="1"/>
</dbReference>
<dbReference type="InterPro" id="IPR036526">
    <property type="entry name" value="C-N_Hydrolase_sf"/>
</dbReference>
<gene>
    <name evidence="10" type="ORF">UFOPK1726_01176</name>
</gene>
<sequence length="562" mass="60665">MSWEALPITLTLMGNFRLALAQLDPTVGDLHANSVLILQAAQSAWEKQADLLVAPEMVLTGYPIEDLSLRPSFRAAALSALTDLAAQLVAQGCGDLPVIVGYLDHDRNAAALLHQGKIVTKYFKHHLPNYGVFDEQRYFTPGNEAVTVRVANVDVAIAICEDIWQTGGPVAAAKENNVGLMVVLNGSPYEQSKIDTRLDLVAKRAQELAATVAYVNLVGGQDELVFDGGSFVVDEAGNLISRANSFKPELLLTDLTLPIATASSSVVVSTATFERSLANTITAGLDPLAEVWQALVIGLRSYIEKNKFKSVVLGLSGGIDSAVVAALAVDALGADRVNAVALPSKYSSAHSLADATELAHRTGIEFRIEPIQDVVDAYLSQLKFSGLAEENLQARVRGAILMGISNQEGHLVLATGNKSELAVGYSTIYGDAVGGFAPIKDVSKTMVWQLAKWRNQMAAATGAQPPIPASSINKEPSAELRPDQKDSDSLPDYLLLDQILESYVEADQTALNQFDPQLVKRVIRLVDAAEYKRRQYPPGTKISVRAFGRDRRLPITNRWIQQ</sequence>
<dbReference type="SUPFAM" id="SSF56317">
    <property type="entry name" value="Carbon-nitrogen hydrolase"/>
    <property type="match status" value="1"/>
</dbReference>
<dbReference type="GO" id="GO:0004359">
    <property type="term" value="F:glutaminase activity"/>
    <property type="evidence" value="ECO:0007669"/>
    <property type="project" value="InterPro"/>
</dbReference>
<reference evidence="10" key="1">
    <citation type="submission" date="2020-05" db="EMBL/GenBank/DDBJ databases">
        <authorList>
            <person name="Chiriac C."/>
            <person name="Salcher M."/>
            <person name="Ghai R."/>
            <person name="Kavagutti S V."/>
        </authorList>
    </citation>
    <scope>NUCLEOTIDE SEQUENCE</scope>
</reference>
<evidence type="ECO:0000313" key="10">
    <source>
        <dbReference type="EMBL" id="CAB4585117.1"/>
    </source>
</evidence>
<comment type="pathway">
    <text evidence="1">Cofactor biosynthesis; NAD(+) biosynthesis; NAD(+) from deamido-NAD(+) (L-Gln route): step 1/1.</text>
</comment>
<comment type="similarity">
    <text evidence="2">In the C-terminal section; belongs to the NAD synthetase family.</text>
</comment>
<keyword evidence="5" id="KW-0547">Nucleotide-binding</keyword>
<dbReference type="UniPathway" id="UPA00253">
    <property type="reaction ID" value="UER00334"/>
</dbReference>
<accession>A0A6J6FA80</accession>
<dbReference type="FunFam" id="3.40.50.620:FF:000106">
    <property type="entry name" value="Glutamine-dependent NAD(+) synthetase"/>
    <property type="match status" value="1"/>
</dbReference>
<dbReference type="InterPro" id="IPR022310">
    <property type="entry name" value="NAD/GMP_synthase"/>
</dbReference>
<evidence type="ECO:0000256" key="4">
    <source>
        <dbReference type="ARBA" id="ARBA00022598"/>
    </source>
</evidence>
<dbReference type="InterPro" id="IPR003694">
    <property type="entry name" value="NAD_synthase"/>
</dbReference>
<organism evidence="10">
    <name type="scientific">freshwater metagenome</name>
    <dbReference type="NCBI Taxonomy" id="449393"/>
    <lineage>
        <taxon>unclassified sequences</taxon>
        <taxon>metagenomes</taxon>
        <taxon>ecological metagenomes</taxon>
    </lineage>
</organism>
<protein>
    <recommendedName>
        <fullName evidence="3">NAD(+) synthase (glutamine-hydrolyzing)</fullName>
        <ecNumber evidence="3">6.3.5.1</ecNumber>
    </recommendedName>
</protein>
<name>A0A6J6FA80_9ZZZZ</name>
<dbReference type="HAMAP" id="MF_02090">
    <property type="entry name" value="NadE_glutamine_dep"/>
    <property type="match status" value="1"/>
</dbReference>
<dbReference type="InterPro" id="IPR014445">
    <property type="entry name" value="Gln-dep_NAD_synthase"/>
</dbReference>
<feature type="domain" description="CN hydrolase" evidence="9">
    <location>
        <begin position="16"/>
        <end position="257"/>
    </location>
</feature>
<dbReference type="InterPro" id="IPR003010">
    <property type="entry name" value="C-N_Hydrolase"/>
</dbReference>
<dbReference type="AlphaFoldDB" id="A0A6J6FA80"/>
<dbReference type="NCBIfam" id="NF010588">
    <property type="entry name" value="PRK13981.1"/>
    <property type="match status" value="1"/>
</dbReference>
<evidence type="ECO:0000256" key="7">
    <source>
        <dbReference type="ARBA" id="ARBA00023027"/>
    </source>
</evidence>
<evidence type="ECO:0000256" key="6">
    <source>
        <dbReference type="ARBA" id="ARBA00022840"/>
    </source>
</evidence>
<dbReference type="Gene3D" id="3.40.50.620">
    <property type="entry name" value="HUPs"/>
    <property type="match status" value="1"/>
</dbReference>
<dbReference type="PIRSF" id="PIRSF006630">
    <property type="entry name" value="NADS_GAT"/>
    <property type="match status" value="1"/>
</dbReference>
<feature type="region of interest" description="Disordered" evidence="8">
    <location>
        <begin position="462"/>
        <end position="489"/>
    </location>
</feature>
<proteinExistence type="inferred from homology"/>
<dbReference type="CDD" id="cd07570">
    <property type="entry name" value="GAT_Gln-NAD-synth"/>
    <property type="match status" value="1"/>
</dbReference>
<dbReference type="SUPFAM" id="SSF52402">
    <property type="entry name" value="Adenine nucleotide alpha hydrolases-like"/>
    <property type="match status" value="1"/>
</dbReference>
<dbReference type="GO" id="GO:0003952">
    <property type="term" value="F:NAD+ synthase (glutamine-hydrolyzing) activity"/>
    <property type="evidence" value="ECO:0007669"/>
    <property type="project" value="UniProtKB-EC"/>
</dbReference>
<dbReference type="GO" id="GO:0005524">
    <property type="term" value="F:ATP binding"/>
    <property type="evidence" value="ECO:0007669"/>
    <property type="project" value="UniProtKB-KW"/>
</dbReference>
<dbReference type="GO" id="GO:0005737">
    <property type="term" value="C:cytoplasm"/>
    <property type="evidence" value="ECO:0007669"/>
    <property type="project" value="InterPro"/>
</dbReference>
<dbReference type="Pfam" id="PF00795">
    <property type="entry name" value="CN_hydrolase"/>
    <property type="match status" value="1"/>
</dbReference>
<evidence type="ECO:0000256" key="2">
    <source>
        <dbReference type="ARBA" id="ARBA00007145"/>
    </source>
</evidence>
<dbReference type="CDD" id="cd00553">
    <property type="entry name" value="NAD_synthase"/>
    <property type="match status" value="1"/>
</dbReference>
<evidence type="ECO:0000256" key="3">
    <source>
        <dbReference type="ARBA" id="ARBA00012743"/>
    </source>
</evidence>
<keyword evidence="7" id="KW-0520">NAD</keyword>
<evidence type="ECO:0000256" key="5">
    <source>
        <dbReference type="ARBA" id="ARBA00022741"/>
    </source>
</evidence>
<dbReference type="GO" id="GO:0009435">
    <property type="term" value="P:NAD+ biosynthetic process"/>
    <property type="evidence" value="ECO:0007669"/>
    <property type="project" value="UniProtKB-UniPathway"/>
</dbReference>
<evidence type="ECO:0000256" key="8">
    <source>
        <dbReference type="SAM" id="MobiDB-lite"/>
    </source>
</evidence>
<dbReference type="InterPro" id="IPR014729">
    <property type="entry name" value="Rossmann-like_a/b/a_fold"/>
</dbReference>
<dbReference type="Gene3D" id="3.60.110.10">
    <property type="entry name" value="Carbon-nitrogen hydrolase"/>
    <property type="match status" value="1"/>
</dbReference>
<evidence type="ECO:0000259" key="9">
    <source>
        <dbReference type="PROSITE" id="PS50263"/>
    </source>
</evidence>
<dbReference type="EC" id="6.3.5.1" evidence="3"/>
<keyword evidence="6" id="KW-0067">ATP-binding</keyword>
<keyword evidence="4" id="KW-0436">Ligase</keyword>
<evidence type="ECO:0000256" key="1">
    <source>
        <dbReference type="ARBA" id="ARBA00005188"/>
    </source>
</evidence>
<dbReference type="PANTHER" id="PTHR23090:SF9">
    <property type="entry name" value="GLUTAMINE-DEPENDENT NAD(+) SYNTHETASE"/>
    <property type="match status" value="1"/>
</dbReference>